<reference evidence="5" key="1">
    <citation type="submission" date="2020-07" db="EMBL/GenBank/DDBJ databases">
        <authorList>
            <person name="Lin J."/>
        </authorList>
    </citation>
    <scope>NUCLEOTIDE SEQUENCE</scope>
</reference>
<evidence type="ECO:0000313" key="5">
    <source>
        <dbReference type="EMBL" id="CAD1844512.1"/>
    </source>
</evidence>
<dbReference type="InterPro" id="IPR025610">
    <property type="entry name" value="MYC/MYB_N"/>
</dbReference>
<feature type="domain" description="BHLH" evidence="4">
    <location>
        <begin position="653"/>
        <end position="702"/>
    </location>
</feature>
<dbReference type="PANTHER" id="PTHR46196">
    <property type="entry name" value="TRANSCRIPTION FACTOR BHLH155-LIKE ISOFORM X1-RELATED"/>
    <property type="match status" value="1"/>
</dbReference>
<dbReference type="CDD" id="cd18915">
    <property type="entry name" value="bHLH_AtLHW_like"/>
    <property type="match status" value="1"/>
</dbReference>
<dbReference type="InterPro" id="IPR011598">
    <property type="entry name" value="bHLH_dom"/>
</dbReference>
<evidence type="ECO:0000259" key="4">
    <source>
        <dbReference type="PROSITE" id="PS50888"/>
    </source>
</evidence>
<name>A0A6V7QMQ4_ANACO</name>
<evidence type="ECO:0000256" key="2">
    <source>
        <dbReference type="ARBA" id="ARBA00023163"/>
    </source>
</evidence>
<proteinExistence type="predicted"/>
<feature type="region of interest" description="Disordered" evidence="3">
    <location>
        <begin position="560"/>
        <end position="579"/>
    </location>
</feature>
<dbReference type="GO" id="GO:0046983">
    <property type="term" value="F:protein dimerization activity"/>
    <property type="evidence" value="ECO:0007669"/>
    <property type="project" value="InterPro"/>
</dbReference>
<organism evidence="5">
    <name type="scientific">Ananas comosus var. bracteatus</name>
    <name type="common">red pineapple</name>
    <dbReference type="NCBI Taxonomy" id="296719"/>
    <lineage>
        <taxon>Eukaryota</taxon>
        <taxon>Viridiplantae</taxon>
        <taxon>Streptophyta</taxon>
        <taxon>Embryophyta</taxon>
        <taxon>Tracheophyta</taxon>
        <taxon>Spermatophyta</taxon>
        <taxon>Magnoliopsida</taxon>
        <taxon>Liliopsida</taxon>
        <taxon>Poales</taxon>
        <taxon>Bromeliaceae</taxon>
        <taxon>Bromelioideae</taxon>
        <taxon>Ananas</taxon>
    </lineage>
</organism>
<gene>
    <name evidence="5" type="ORF">CB5_LOCUS27723</name>
</gene>
<evidence type="ECO:0000256" key="3">
    <source>
        <dbReference type="SAM" id="MobiDB-lite"/>
    </source>
</evidence>
<accession>A0A6V7QMQ4</accession>
<dbReference type="Pfam" id="PF14215">
    <property type="entry name" value="bHLH-MYC_N"/>
    <property type="match status" value="1"/>
</dbReference>
<dbReference type="PROSITE" id="PS50888">
    <property type="entry name" value="BHLH"/>
    <property type="match status" value="1"/>
</dbReference>
<protein>
    <recommendedName>
        <fullName evidence="4">BHLH domain-containing protein</fullName>
    </recommendedName>
</protein>
<keyword evidence="1" id="KW-0805">Transcription regulation</keyword>
<dbReference type="PANTHER" id="PTHR46196:SF2">
    <property type="entry name" value="TRANSCRIPTION FACTOR BHLH157"/>
    <property type="match status" value="1"/>
</dbReference>
<keyword evidence="2" id="KW-0804">Transcription</keyword>
<sequence length="873" mass="94342">MAPPELREALGELCGGGGGGGEWSYAVFWRADRRDPGLLIVEDSYYEDQVGGMVGKMLNHFHIIGEGIIGEALVSGKCRWMYADTDGTGLSQTNPIASQEIFQGNTWWQHQFLEGIKTIAVIPLPSFGVVQFGSTRKVPESSEFINKVQDLLKRLGSMSVFLNKGSYKDIITYNQPATLGCASSLGDIFKCYDNTSSLQSKTDIDKISHTQLLRPPFLSSADFSKGSFNAFGCYGSGSSINSYMSSYIGSSKGYLNFGNFSYQASNQSHPVNAETHAQLASRTLPSSIFSHNKTSTYLNTPGISELTNLPMMGERLSSGMGMQGFASVTSLNDFPCLGVSSSSCSAFGSCNTISSTRSQINEACLPSIEKLLDFQNSSICSYSIANLSGAESLYKIPSSTPEIPNTCPTLSEVLIPEKSLVLPANESATNFASQMNETLLDVASVSAGMVQTKGNGCIEVISSKLTEDPTACVFNSLGRGSNENTSTAPTQQAADNDLYNDMVFELSSNALMQECLDDIVIPEFEKGSISGGEKDLFSELSFEQLLEAIVGSNNINKTPGSGSVPSNVKAASGNNSEHKLPTAATVGCPSLCTTQIHVVNQSDKVITAPSKEASSKSHFNLQIDDSCSMNTGNLKVNQPKSTEEAVKVVKKRARPGESTRPRPKDRQLIQDRVKELREIVPNGAKCSIDALLDRTIKHMLFLQSVTKYAEKIKQADEPKMIGDESGVVLKDNSSGSSGGGATWAYEVAGQTMVCPIIVEDLTPPGQMLIEMLCEERGFFLEIADIIRGYGLTILKGVMEIRDSKIWSRFLVEANRDITRMDIFLSLVQLLQQTNSIRPNEQLTKVMEGGGASAFKNYQQSPISIPVGLADRVQ</sequence>
<dbReference type="EMBL" id="LR862137">
    <property type="protein sequence ID" value="CAD1844512.1"/>
    <property type="molecule type" value="Genomic_DNA"/>
</dbReference>
<dbReference type="InterPro" id="IPR043561">
    <property type="entry name" value="LHW-like"/>
</dbReference>
<dbReference type="Pfam" id="PF23176">
    <property type="entry name" value="bHLH_LHW"/>
    <property type="match status" value="1"/>
</dbReference>
<evidence type="ECO:0000256" key="1">
    <source>
        <dbReference type="ARBA" id="ARBA00023015"/>
    </source>
</evidence>
<dbReference type="GO" id="GO:0003700">
    <property type="term" value="F:DNA-binding transcription factor activity"/>
    <property type="evidence" value="ECO:0007669"/>
    <property type="project" value="InterPro"/>
</dbReference>
<dbReference type="AlphaFoldDB" id="A0A6V7QMQ4"/>